<keyword evidence="4" id="KW-0769">Symport</keyword>
<dbReference type="Proteomes" id="UP000708208">
    <property type="component" value="Unassembled WGS sequence"/>
</dbReference>
<dbReference type="GO" id="GO:0006820">
    <property type="term" value="P:monoatomic anion transport"/>
    <property type="evidence" value="ECO:0007669"/>
    <property type="project" value="TreeGrafter"/>
</dbReference>
<feature type="domain" description="Major facilitator superfamily (MFS) profile" evidence="8">
    <location>
        <begin position="78"/>
        <end position="519"/>
    </location>
</feature>
<dbReference type="InterPro" id="IPR011701">
    <property type="entry name" value="MFS"/>
</dbReference>
<dbReference type="PANTHER" id="PTHR11662">
    <property type="entry name" value="SOLUTE CARRIER FAMILY 17"/>
    <property type="match status" value="1"/>
</dbReference>
<evidence type="ECO:0000256" key="1">
    <source>
        <dbReference type="ARBA" id="ARBA00004141"/>
    </source>
</evidence>
<dbReference type="EMBL" id="CAJVCH010364504">
    <property type="protein sequence ID" value="CAG7816241.1"/>
    <property type="molecule type" value="Genomic_DNA"/>
</dbReference>
<name>A0A8J2KEB9_9HEXA</name>
<dbReference type="AlphaFoldDB" id="A0A8J2KEB9"/>
<dbReference type="GO" id="GO:0016020">
    <property type="term" value="C:membrane"/>
    <property type="evidence" value="ECO:0007669"/>
    <property type="project" value="UniProtKB-SubCell"/>
</dbReference>
<proteinExistence type="predicted"/>
<dbReference type="GO" id="GO:0015293">
    <property type="term" value="F:symporter activity"/>
    <property type="evidence" value="ECO:0007669"/>
    <property type="project" value="UniProtKB-KW"/>
</dbReference>
<dbReference type="Pfam" id="PF07690">
    <property type="entry name" value="MFS_1"/>
    <property type="match status" value="1"/>
</dbReference>
<evidence type="ECO:0000256" key="6">
    <source>
        <dbReference type="ARBA" id="ARBA00023136"/>
    </source>
</evidence>
<gene>
    <name evidence="9" type="ORF">AFUS01_LOCUS26869</name>
</gene>
<dbReference type="PANTHER" id="PTHR11662:SF399">
    <property type="entry name" value="FI19708P1-RELATED"/>
    <property type="match status" value="1"/>
</dbReference>
<evidence type="ECO:0000256" key="4">
    <source>
        <dbReference type="ARBA" id="ARBA00022847"/>
    </source>
</evidence>
<keyword evidence="2" id="KW-0813">Transport</keyword>
<organism evidence="9 10">
    <name type="scientific">Allacma fusca</name>
    <dbReference type="NCBI Taxonomy" id="39272"/>
    <lineage>
        <taxon>Eukaryota</taxon>
        <taxon>Metazoa</taxon>
        <taxon>Ecdysozoa</taxon>
        <taxon>Arthropoda</taxon>
        <taxon>Hexapoda</taxon>
        <taxon>Collembola</taxon>
        <taxon>Symphypleona</taxon>
        <taxon>Sminthuridae</taxon>
        <taxon>Allacma</taxon>
    </lineage>
</organism>
<keyword evidence="10" id="KW-1185">Reference proteome</keyword>
<evidence type="ECO:0000313" key="9">
    <source>
        <dbReference type="EMBL" id="CAG7816241.1"/>
    </source>
</evidence>
<comment type="subcellular location">
    <subcellularLocation>
        <location evidence="1">Membrane</location>
        <topology evidence="1">Multi-pass membrane protein</topology>
    </subcellularLocation>
</comment>
<sequence length="578" mass="63714">MASVVKKVDHSIPKRPPGWGARHTIVILGFWAMCILYALRFNLSIAIVAMVRTAKSESETNVFSYSDEDSHITRTNLSGVEKTCMHLKERFDSYVITNDTTDEGIITRLVKEGRKKTGDMKSQEEDNNRKGEFNWTREQQGIILGSFFWGHVITQIPGGILAQKYGPKWPLGYGILFTSLLAIVTPIAARWSITALIIVRILQGLVGGVVWPAMHLLLGKWAPPDERSKLVSIVYAGPQFGTAAATIACGYLIDWNVFGGWPSAFYVLGGLSLVWFIFWVWLMNDAPKTHPTISPEELAYIEGSIGEQCSGKHVPTPWRAILTSVPVWAILIAHVGEDYGLYTLLTELPTYMKTVLHFNIRENSWMSALPQLVRWLFSIVLTYFADYLIHKKILRVVTVRKLCNTIAHWGAGAALVGVSYLGCDPVMTVVVLTLAVGINGAVNGGCITNHVDIAANHAGILMGITNTAANTCGILAPFVAGLLTNEAATIDRWQIVFFIAAGVYVFNNLVYLLFASGSEQSWNRGEDAENSQKKYANIENVGKENEKEDAKGNVNWVCVNERSLEAAGTEAGVKEDSM</sequence>
<evidence type="ECO:0000259" key="8">
    <source>
        <dbReference type="PROSITE" id="PS50850"/>
    </source>
</evidence>
<dbReference type="InterPro" id="IPR020846">
    <property type="entry name" value="MFS_dom"/>
</dbReference>
<keyword evidence="6 7" id="KW-0472">Membrane</keyword>
<evidence type="ECO:0000313" key="10">
    <source>
        <dbReference type="Proteomes" id="UP000708208"/>
    </source>
</evidence>
<comment type="caution">
    <text evidence="9">The sequence shown here is derived from an EMBL/GenBank/DDBJ whole genome shotgun (WGS) entry which is preliminary data.</text>
</comment>
<feature type="transmembrane region" description="Helical" evidence="7">
    <location>
        <begin position="195"/>
        <end position="218"/>
    </location>
</feature>
<protein>
    <recommendedName>
        <fullName evidence="8">Major facilitator superfamily (MFS) profile domain-containing protein</fullName>
    </recommendedName>
</protein>
<feature type="transmembrane region" description="Helical" evidence="7">
    <location>
        <begin position="495"/>
        <end position="514"/>
    </location>
</feature>
<feature type="transmembrane region" description="Helical" evidence="7">
    <location>
        <begin position="265"/>
        <end position="282"/>
    </location>
</feature>
<dbReference type="PROSITE" id="PS50850">
    <property type="entry name" value="MFS"/>
    <property type="match status" value="1"/>
</dbReference>
<evidence type="ECO:0000256" key="2">
    <source>
        <dbReference type="ARBA" id="ARBA00022448"/>
    </source>
</evidence>
<accession>A0A8J2KEB9</accession>
<evidence type="ECO:0000256" key="7">
    <source>
        <dbReference type="SAM" id="Phobius"/>
    </source>
</evidence>
<feature type="transmembrane region" description="Helical" evidence="7">
    <location>
        <begin position="427"/>
        <end position="448"/>
    </location>
</feature>
<dbReference type="FunFam" id="1.20.1250.20:FF:000003">
    <property type="entry name" value="Solute carrier family 17 member 3"/>
    <property type="match status" value="1"/>
</dbReference>
<reference evidence="9" key="1">
    <citation type="submission" date="2021-06" db="EMBL/GenBank/DDBJ databases">
        <authorList>
            <person name="Hodson N. C."/>
            <person name="Mongue J. A."/>
            <person name="Jaron S. K."/>
        </authorList>
    </citation>
    <scope>NUCLEOTIDE SEQUENCE</scope>
</reference>
<feature type="transmembrane region" description="Helical" evidence="7">
    <location>
        <begin position="25"/>
        <end position="51"/>
    </location>
</feature>
<dbReference type="InterPro" id="IPR050382">
    <property type="entry name" value="MFS_Na/Anion_cotransporter"/>
</dbReference>
<feature type="transmembrane region" description="Helical" evidence="7">
    <location>
        <begin position="230"/>
        <end position="253"/>
    </location>
</feature>
<feature type="transmembrane region" description="Helical" evidence="7">
    <location>
        <begin position="460"/>
        <end position="483"/>
    </location>
</feature>
<feature type="transmembrane region" description="Helical" evidence="7">
    <location>
        <begin position="171"/>
        <end position="189"/>
    </location>
</feature>
<evidence type="ECO:0000256" key="5">
    <source>
        <dbReference type="ARBA" id="ARBA00022989"/>
    </source>
</evidence>
<feature type="transmembrane region" description="Helical" evidence="7">
    <location>
        <begin position="402"/>
        <end position="421"/>
    </location>
</feature>
<dbReference type="OrthoDB" id="2985014at2759"/>
<keyword evidence="5 7" id="KW-1133">Transmembrane helix</keyword>
<evidence type="ECO:0000256" key="3">
    <source>
        <dbReference type="ARBA" id="ARBA00022692"/>
    </source>
</evidence>
<dbReference type="CDD" id="cd17318">
    <property type="entry name" value="MFS_SLC17"/>
    <property type="match status" value="1"/>
</dbReference>
<keyword evidence="3 7" id="KW-0812">Transmembrane</keyword>
<feature type="transmembrane region" description="Helical" evidence="7">
    <location>
        <begin position="372"/>
        <end position="390"/>
    </location>
</feature>